<comment type="caution">
    <text evidence="2">The sequence shown here is derived from an EMBL/GenBank/DDBJ whole genome shotgun (WGS) entry which is preliminary data.</text>
</comment>
<evidence type="ECO:0000313" key="2">
    <source>
        <dbReference type="EMBL" id="KKO04482.1"/>
    </source>
</evidence>
<gene>
    <name evidence="2" type="ORF">LCGC14_0083080</name>
</gene>
<dbReference type="CDD" id="cd04301">
    <property type="entry name" value="NAT_SF"/>
    <property type="match status" value="1"/>
</dbReference>
<dbReference type="SUPFAM" id="SSF55729">
    <property type="entry name" value="Acyl-CoA N-acyltransferases (Nat)"/>
    <property type="match status" value="1"/>
</dbReference>
<reference evidence="2" key="1">
    <citation type="journal article" date="2015" name="Nature">
        <title>Complex archaea that bridge the gap between prokaryotes and eukaryotes.</title>
        <authorList>
            <person name="Spang A."/>
            <person name="Saw J.H."/>
            <person name="Jorgensen S.L."/>
            <person name="Zaremba-Niedzwiedzka K."/>
            <person name="Martijn J."/>
            <person name="Lind A.E."/>
            <person name="van Eijk R."/>
            <person name="Schleper C."/>
            <person name="Guy L."/>
            <person name="Ettema T.J."/>
        </authorList>
    </citation>
    <scope>NUCLEOTIDE SEQUENCE</scope>
</reference>
<dbReference type="EMBL" id="LAZR01000022">
    <property type="protein sequence ID" value="KKO04482.1"/>
    <property type="molecule type" value="Genomic_DNA"/>
</dbReference>
<evidence type="ECO:0000259" key="1">
    <source>
        <dbReference type="PROSITE" id="PS51186"/>
    </source>
</evidence>
<dbReference type="InterPro" id="IPR000182">
    <property type="entry name" value="GNAT_dom"/>
</dbReference>
<feature type="domain" description="N-acetyltransferase" evidence="1">
    <location>
        <begin position="33"/>
        <end position="178"/>
    </location>
</feature>
<dbReference type="Gene3D" id="3.40.630.30">
    <property type="match status" value="1"/>
</dbReference>
<dbReference type="GO" id="GO:0016747">
    <property type="term" value="F:acyltransferase activity, transferring groups other than amino-acyl groups"/>
    <property type="evidence" value="ECO:0007669"/>
    <property type="project" value="InterPro"/>
</dbReference>
<dbReference type="Pfam" id="PF00583">
    <property type="entry name" value="Acetyltransf_1"/>
    <property type="match status" value="1"/>
</dbReference>
<name>A0A0F9XYF8_9ZZZZ</name>
<dbReference type="AlphaFoldDB" id="A0A0F9XYF8"/>
<protein>
    <recommendedName>
        <fullName evidence="1">N-acetyltransferase domain-containing protein</fullName>
    </recommendedName>
</protein>
<dbReference type="PROSITE" id="PS51186">
    <property type="entry name" value="GNAT"/>
    <property type="match status" value="1"/>
</dbReference>
<proteinExistence type="predicted"/>
<dbReference type="InterPro" id="IPR016181">
    <property type="entry name" value="Acyl_CoA_acyltransferase"/>
</dbReference>
<accession>A0A0F9XYF8</accession>
<organism evidence="2">
    <name type="scientific">marine sediment metagenome</name>
    <dbReference type="NCBI Taxonomy" id="412755"/>
    <lineage>
        <taxon>unclassified sequences</taxon>
        <taxon>metagenomes</taxon>
        <taxon>ecological metagenomes</taxon>
    </lineage>
</organism>
<sequence length="183" mass="20719">MRLLTTQVISLEMREPPQTEVPPPPCDKPLAVTRVHDIRLDSYRMLYRALGDAHHWTSRLLPDDQLSREIHNETTRIFVLLCDEIVAGWFEIEMRPALREARIVHFGILPAFRGRGFADYLLSKAITVGFAEGAGRLTLETNTLDHPAALPLYHKHGFRPYATRRVQTPAIEAQTQAAAKATT</sequence>